<accession>A0ABN2VMP2</accession>
<protein>
    <recommendedName>
        <fullName evidence="3">YCII-related domain-containing protein</fullName>
    </recommendedName>
</protein>
<name>A0ABN2VMP2_9ACTN</name>
<evidence type="ECO:0000313" key="2">
    <source>
        <dbReference type="Proteomes" id="UP001500751"/>
    </source>
</evidence>
<evidence type="ECO:0008006" key="3">
    <source>
        <dbReference type="Google" id="ProtNLM"/>
    </source>
</evidence>
<reference evidence="1 2" key="1">
    <citation type="journal article" date="2019" name="Int. J. Syst. Evol. Microbiol.">
        <title>The Global Catalogue of Microorganisms (GCM) 10K type strain sequencing project: providing services to taxonomists for standard genome sequencing and annotation.</title>
        <authorList>
            <consortium name="The Broad Institute Genomics Platform"/>
            <consortium name="The Broad Institute Genome Sequencing Center for Infectious Disease"/>
            <person name="Wu L."/>
            <person name="Ma J."/>
        </authorList>
    </citation>
    <scope>NUCLEOTIDE SEQUENCE [LARGE SCALE GENOMIC DNA]</scope>
    <source>
        <strain evidence="1 2">JCM 16014</strain>
    </source>
</reference>
<sequence>MVAGPGAGDQVLRVRLRARVRVRVRLRVHLHGHASSPFFFPRGAFGSLIHADADGSPNWAEPRRPIRAEGGVYPVGGAPRPGRAADPTTTGLQIMTNYVFSFRVPADYRPNAETPGEWRAWFGALGSALVDVGNAVTEYASLGEVGGGESRMVAYSVVSADDLDGALALAKDCPVLRVGGGVEVGPVMEVGGV</sequence>
<gene>
    <name evidence="1" type="ORF">GCM10009839_92870</name>
</gene>
<dbReference type="Proteomes" id="UP001500751">
    <property type="component" value="Unassembled WGS sequence"/>
</dbReference>
<comment type="caution">
    <text evidence="1">The sequence shown here is derived from an EMBL/GenBank/DDBJ whole genome shotgun (WGS) entry which is preliminary data.</text>
</comment>
<organism evidence="1 2">
    <name type="scientific">Catenulispora yoronensis</name>
    <dbReference type="NCBI Taxonomy" id="450799"/>
    <lineage>
        <taxon>Bacteria</taxon>
        <taxon>Bacillati</taxon>
        <taxon>Actinomycetota</taxon>
        <taxon>Actinomycetes</taxon>
        <taxon>Catenulisporales</taxon>
        <taxon>Catenulisporaceae</taxon>
        <taxon>Catenulispora</taxon>
    </lineage>
</organism>
<proteinExistence type="predicted"/>
<dbReference type="EMBL" id="BAAAQN010000111">
    <property type="protein sequence ID" value="GAA2066476.1"/>
    <property type="molecule type" value="Genomic_DNA"/>
</dbReference>
<evidence type="ECO:0000313" key="1">
    <source>
        <dbReference type="EMBL" id="GAA2066476.1"/>
    </source>
</evidence>
<keyword evidence="2" id="KW-1185">Reference proteome</keyword>